<dbReference type="AlphaFoldDB" id="A0A158FV55"/>
<evidence type="ECO:0000256" key="5">
    <source>
        <dbReference type="ARBA" id="ARBA00023002"/>
    </source>
</evidence>
<feature type="domain" description="Nitroreductase" evidence="6">
    <location>
        <begin position="26"/>
        <end position="213"/>
    </location>
</feature>
<dbReference type="Proteomes" id="UP000054770">
    <property type="component" value="Unassembled WGS sequence"/>
</dbReference>
<accession>A0A158FV55</accession>
<sequence>MYTDILDAVETGPHMHSDAYIVDAVIRSRKAVRAFRPDAIAKEDIVDILDVARTAPSNSNTQPWHVHVLSGRCKRQLSDALARAHTAETHPPLQHMPDPLPDACRPRQEEFGARYYGALGIDKTDVAARLRATARNFDFFGAPIGMIFTIDARLKKHSWLDYGLFLQTVMIAARARGLDTCAQVSFARYRGVIAERLRIEPGYDVVCGMSLGYAQEDSVVNQLGMPRESVEQFARFAGFDDE</sequence>
<organism evidence="7 8">
    <name type="scientific">Caballeronia choica</name>
    <dbReference type="NCBI Taxonomy" id="326476"/>
    <lineage>
        <taxon>Bacteria</taxon>
        <taxon>Pseudomonadati</taxon>
        <taxon>Pseudomonadota</taxon>
        <taxon>Betaproteobacteria</taxon>
        <taxon>Burkholderiales</taxon>
        <taxon>Burkholderiaceae</taxon>
        <taxon>Caballeronia</taxon>
    </lineage>
</organism>
<dbReference type="GO" id="GO:0016491">
    <property type="term" value="F:oxidoreductase activity"/>
    <property type="evidence" value="ECO:0007669"/>
    <property type="project" value="UniProtKB-KW"/>
</dbReference>
<evidence type="ECO:0000256" key="2">
    <source>
        <dbReference type="ARBA" id="ARBA00007118"/>
    </source>
</evidence>
<protein>
    <submittedName>
        <fullName evidence="7">Nitroreductase</fullName>
    </submittedName>
</protein>
<name>A0A158FV55_9BURK</name>
<dbReference type="EMBL" id="FCON02000007">
    <property type="protein sequence ID" value="SAL23567.1"/>
    <property type="molecule type" value="Genomic_DNA"/>
</dbReference>
<dbReference type="PANTHER" id="PTHR43673:SF2">
    <property type="entry name" value="NITROREDUCTASE"/>
    <property type="match status" value="1"/>
</dbReference>
<keyword evidence="8" id="KW-1185">Reference proteome</keyword>
<dbReference type="PANTHER" id="PTHR43673">
    <property type="entry name" value="NAD(P)H NITROREDUCTASE YDGI-RELATED"/>
    <property type="match status" value="1"/>
</dbReference>
<dbReference type="SUPFAM" id="SSF55469">
    <property type="entry name" value="FMN-dependent nitroreductase-like"/>
    <property type="match status" value="1"/>
</dbReference>
<gene>
    <name evidence="7" type="ORF">AWB68_00984</name>
</gene>
<dbReference type="Gene3D" id="3.40.109.10">
    <property type="entry name" value="NADH Oxidase"/>
    <property type="match status" value="1"/>
</dbReference>
<keyword evidence="3" id="KW-0285">Flavoprotein</keyword>
<evidence type="ECO:0000313" key="7">
    <source>
        <dbReference type="EMBL" id="SAL23567.1"/>
    </source>
</evidence>
<evidence type="ECO:0000313" key="8">
    <source>
        <dbReference type="Proteomes" id="UP000054770"/>
    </source>
</evidence>
<evidence type="ECO:0000259" key="6">
    <source>
        <dbReference type="Pfam" id="PF00881"/>
    </source>
</evidence>
<comment type="cofactor">
    <cofactor evidence="1">
        <name>FMN</name>
        <dbReference type="ChEBI" id="CHEBI:58210"/>
    </cofactor>
</comment>
<proteinExistence type="inferred from homology"/>
<dbReference type="Pfam" id="PF00881">
    <property type="entry name" value="Nitroreductase"/>
    <property type="match status" value="1"/>
</dbReference>
<keyword evidence="4" id="KW-0288">FMN</keyword>
<reference evidence="7" key="1">
    <citation type="submission" date="2016-01" db="EMBL/GenBank/DDBJ databases">
        <authorList>
            <person name="Peeters C."/>
        </authorList>
    </citation>
    <scope>NUCLEOTIDE SEQUENCE [LARGE SCALE GENOMIC DNA]</scope>
    <source>
        <strain evidence="7">LMG 22940</strain>
    </source>
</reference>
<dbReference type="InterPro" id="IPR000415">
    <property type="entry name" value="Nitroreductase-like"/>
</dbReference>
<dbReference type="CDD" id="cd02136">
    <property type="entry name" value="PnbA_NfnB-like"/>
    <property type="match status" value="1"/>
</dbReference>
<evidence type="ECO:0000256" key="3">
    <source>
        <dbReference type="ARBA" id="ARBA00022630"/>
    </source>
</evidence>
<dbReference type="InterPro" id="IPR029479">
    <property type="entry name" value="Nitroreductase"/>
</dbReference>
<comment type="caution">
    <text evidence="7">The sequence shown here is derived from an EMBL/GenBank/DDBJ whole genome shotgun (WGS) entry which is preliminary data.</text>
</comment>
<evidence type="ECO:0000256" key="4">
    <source>
        <dbReference type="ARBA" id="ARBA00022643"/>
    </source>
</evidence>
<comment type="similarity">
    <text evidence="2">Belongs to the nitroreductase family.</text>
</comment>
<evidence type="ECO:0000256" key="1">
    <source>
        <dbReference type="ARBA" id="ARBA00001917"/>
    </source>
</evidence>
<keyword evidence="5" id="KW-0560">Oxidoreductase</keyword>